<dbReference type="InterPro" id="IPR013325">
    <property type="entry name" value="RNA_pol_sigma_r2"/>
</dbReference>
<dbReference type="PANTHER" id="PTHR43133:SF60">
    <property type="entry name" value="RNA POLYMERASE SIGMA FACTOR SIGV"/>
    <property type="match status" value="1"/>
</dbReference>
<dbReference type="Gene3D" id="1.10.1740.10">
    <property type="match status" value="1"/>
</dbReference>
<dbReference type="GO" id="GO:0006352">
    <property type="term" value="P:DNA-templated transcription initiation"/>
    <property type="evidence" value="ECO:0007669"/>
    <property type="project" value="InterPro"/>
</dbReference>
<dbReference type="NCBIfam" id="TIGR02937">
    <property type="entry name" value="sigma70-ECF"/>
    <property type="match status" value="1"/>
</dbReference>
<feature type="domain" description="RNA polymerase sigma-70 region 2" evidence="6">
    <location>
        <begin position="25"/>
        <end position="91"/>
    </location>
</feature>
<gene>
    <name evidence="8" type="ORF">EYB31_17370</name>
</gene>
<dbReference type="InterPro" id="IPR039425">
    <property type="entry name" value="RNA_pol_sigma-70-like"/>
</dbReference>
<organism evidence="8 9">
    <name type="scientific">Paenibacillus thalictri</name>
    <dbReference type="NCBI Taxonomy" id="2527873"/>
    <lineage>
        <taxon>Bacteria</taxon>
        <taxon>Bacillati</taxon>
        <taxon>Bacillota</taxon>
        <taxon>Bacilli</taxon>
        <taxon>Bacillales</taxon>
        <taxon>Paenibacillaceae</taxon>
        <taxon>Paenibacillus</taxon>
    </lineage>
</organism>
<dbReference type="OrthoDB" id="9785675at2"/>
<evidence type="ECO:0000256" key="5">
    <source>
        <dbReference type="ARBA" id="ARBA00023163"/>
    </source>
</evidence>
<keyword evidence="5" id="KW-0804">Transcription</keyword>
<dbReference type="RefSeq" id="WP_131014652.1">
    <property type="nucleotide sequence ID" value="NZ_SIRE01000012.1"/>
</dbReference>
<comment type="similarity">
    <text evidence="1">Belongs to the sigma-70 factor family. ECF subfamily.</text>
</comment>
<dbReference type="InterPro" id="IPR007630">
    <property type="entry name" value="RNA_pol_sigma70_r4"/>
</dbReference>
<evidence type="ECO:0000259" key="7">
    <source>
        <dbReference type="Pfam" id="PF04545"/>
    </source>
</evidence>
<dbReference type="SUPFAM" id="SSF88659">
    <property type="entry name" value="Sigma3 and sigma4 domains of RNA polymerase sigma factors"/>
    <property type="match status" value="1"/>
</dbReference>
<evidence type="ECO:0000256" key="2">
    <source>
        <dbReference type="ARBA" id="ARBA00023015"/>
    </source>
</evidence>
<evidence type="ECO:0000313" key="8">
    <source>
        <dbReference type="EMBL" id="TBL77260.1"/>
    </source>
</evidence>
<dbReference type="Pfam" id="PF04545">
    <property type="entry name" value="Sigma70_r4"/>
    <property type="match status" value="1"/>
</dbReference>
<keyword evidence="3" id="KW-0731">Sigma factor</keyword>
<keyword evidence="2" id="KW-0805">Transcription regulation</keyword>
<accession>A0A4Q9DMW6</accession>
<proteinExistence type="inferred from homology"/>
<dbReference type="AlphaFoldDB" id="A0A4Q9DMW6"/>
<dbReference type="InterPro" id="IPR007627">
    <property type="entry name" value="RNA_pol_sigma70_r2"/>
</dbReference>
<dbReference type="InterPro" id="IPR014284">
    <property type="entry name" value="RNA_pol_sigma-70_dom"/>
</dbReference>
<dbReference type="Pfam" id="PF04542">
    <property type="entry name" value="Sigma70_r2"/>
    <property type="match status" value="1"/>
</dbReference>
<dbReference type="EMBL" id="SIRE01000012">
    <property type="protein sequence ID" value="TBL77260.1"/>
    <property type="molecule type" value="Genomic_DNA"/>
</dbReference>
<evidence type="ECO:0000259" key="6">
    <source>
        <dbReference type="Pfam" id="PF04542"/>
    </source>
</evidence>
<evidence type="ECO:0000313" key="9">
    <source>
        <dbReference type="Proteomes" id="UP000293142"/>
    </source>
</evidence>
<dbReference type="InterPro" id="IPR013324">
    <property type="entry name" value="RNA_pol_sigma_r3/r4-like"/>
</dbReference>
<dbReference type="Proteomes" id="UP000293142">
    <property type="component" value="Unassembled WGS sequence"/>
</dbReference>
<sequence length="193" mass="22823">MKEEVLHRWLIRMSQGDEEAFNRVYEVTRDDAYRMIYFLTPHKQEAGDILSEVYMELYRNAAKYNPEQPFRPWFTGLIIRQVRSWKRKAWRSFRLLEKMKLLTGGSRQAAAELYPEAAGERLDILPYVESLSQKLKEVIVLRYYHDYSLEQIAQLLHVPVSTAKSRHRLALKKLRGHIIPSGGETREEATYVH</sequence>
<protein>
    <submittedName>
        <fullName evidence="8">Sigma-70 family RNA polymerase sigma factor</fullName>
    </submittedName>
</protein>
<dbReference type="GO" id="GO:0003677">
    <property type="term" value="F:DNA binding"/>
    <property type="evidence" value="ECO:0007669"/>
    <property type="project" value="UniProtKB-KW"/>
</dbReference>
<evidence type="ECO:0000256" key="4">
    <source>
        <dbReference type="ARBA" id="ARBA00023125"/>
    </source>
</evidence>
<feature type="domain" description="RNA polymerase sigma-70 region 4" evidence="7">
    <location>
        <begin position="129"/>
        <end position="175"/>
    </location>
</feature>
<keyword evidence="9" id="KW-1185">Reference proteome</keyword>
<dbReference type="GO" id="GO:0016987">
    <property type="term" value="F:sigma factor activity"/>
    <property type="evidence" value="ECO:0007669"/>
    <property type="project" value="UniProtKB-KW"/>
</dbReference>
<dbReference type="PANTHER" id="PTHR43133">
    <property type="entry name" value="RNA POLYMERASE ECF-TYPE SIGMA FACTO"/>
    <property type="match status" value="1"/>
</dbReference>
<evidence type="ECO:0000256" key="3">
    <source>
        <dbReference type="ARBA" id="ARBA00023082"/>
    </source>
</evidence>
<keyword evidence="4" id="KW-0238">DNA-binding</keyword>
<comment type="caution">
    <text evidence="8">The sequence shown here is derived from an EMBL/GenBank/DDBJ whole genome shotgun (WGS) entry which is preliminary data.</text>
</comment>
<dbReference type="InterPro" id="IPR036388">
    <property type="entry name" value="WH-like_DNA-bd_sf"/>
</dbReference>
<name>A0A4Q9DMW6_9BACL</name>
<evidence type="ECO:0000256" key="1">
    <source>
        <dbReference type="ARBA" id="ARBA00010641"/>
    </source>
</evidence>
<reference evidence="8 9" key="1">
    <citation type="submission" date="2019-02" db="EMBL/GenBank/DDBJ databases">
        <title>Paenibacillus sp. nov., isolated from surface-sterilized tissue of Thalictrum simplex L.</title>
        <authorList>
            <person name="Tuo L."/>
        </authorList>
    </citation>
    <scope>NUCLEOTIDE SEQUENCE [LARGE SCALE GENOMIC DNA]</scope>
    <source>
        <strain evidence="8 9">N2SHLJ1</strain>
    </source>
</reference>
<dbReference type="CDD" id="cd06171">
    <property type="entry name" value="Sigma70_r4"/>
    <property type="match status" value="1"/>
</dbReference>
<dbReference type="Gene3D" id="1.10.10.10">
    <property type="entry name" value="Winged helix-like DNA-binding domain superfamily/Winged helix DNA-binding domain"/>
    <property type="match status" value="1"/>
</dbReference>
<dbReference type="SUPFAM" id="SSF88946">
    <property type="entry name" value="Sigma2 domain of RNA polymerase sigma factors"/>
    <property type="match status" value="1"/>
</dbReference>